<dbReference type="STRING" id="268505.A0A2A9P6F5"/>
<dbReference type="OrthoDB" id="376826at2759"/>
<protein>
    <recommendedName>
        <fullName evidence="3">Perilipin MPL1-like protein</fullName>
    </recommendedName>
</protein>
<reference evidence="1 2" key="1">
    <citation type="journal article" date="2015" name="BMC Genomics">
        <title>Gene expression during zombie ant biting behavior reflects the complexity underlying fungal parasitic behavioral manipulation.</title>
        <authorList>
            <person name="de Bekker C."/>
            <person name="Ohm R.A."/>
            <person name="Loreto R.G."/>
            <person name="Sebastian A."/>
            <person name="Albert I."/>
            <person name="Merrow M."/>
            <person name="Brachmann A."/>
            <person name="Hughes D.P."/>
        </authorList>
    </citation>
    <scope>NUCLEOTIDE SEQUENCE [LARGE SCALE GENOMIC DNA]</scope>
    <source>
        <strain evidence="1 2">SC16a</strain>
    </source>
</reference>
<name>A0A2A9P6F5_OPHUN</name>
<keyword evidence="2" id="KW-1185">Reference proteome</keyword>
<accession>A0A2A9P6F5</accession>
<dbReference type="AlphaFoldDB" id="A0A2A9P6F5"/>
<evidence type="ECO:0000313" key="2">
    <source>
        <dbReference type="Proteomes" id="UP000037136"/>
    </source>
</evidence>
<evidence type="ECO:0000313" key="1">
    <source>
        <dbReference type="EMBL" id="PFH56918.1"/>
    </source>
</evidence>
<proteinExistence type="predicted"/>
<comment type="caution">
    <text evidence="1">The sequence shown here is derived from an EMBL/GenBank/DDBJ whole genome shotgun (WGS) entry which is preliminary data.</text>
</comment>
<dbReference type="EMBL" id="LAZP02000486">
    <property type="protein sequence ID" value="PFH56918.1"/>
    <property type="molecule type" value="Genomic_DNA"/>
</dbReference>
<reference evidence="1 2" key="2">
    <citation type="journal article" date="2017" name="Sci. Rep.">
        <title>Ant-infecting Ophiocordyceps genomes reveal a high diversity of potential behavioral manipulation genes and a possible major role for enterotoxins.</title>
        <authorList>
            <person name="de Bekker C."/>
            <person name="Ohm R.A."/>
            <person name="Evans H.C."/>
            <person name="Brachmann A."/>
            <person name="Hughes D.P."/>
        </authorList>
    </citation>
    <scope>NUCLEOTIDE SEQUENCE [LARGE SCALE GENOMIC DNA]</scope>
    <source>
        <strain evidence="1 2">SC16a</strain>
    </source>
</reference>
<dbReference type="Proteomes" id="UP000037136">
    <property type="component" value="Unassembled WGS sequence"/>
</dbReference>
<evidence type="ECO:0008006" key="3">
    <source>
        <dbReference type="Google" id="ProtNLM"/>
    </source>
</evidence>
<sequence>MAVSQVNGDVSGAARHSAFLQHLLNYPLINDGICSFKSNQLAQRSLRLGDSAYQTFALPVIPYFKGPYQYLSPYVRKADALGDETLSRIDERFPAVKKPTSEIYENTRDFLLIPFNKSIEGRDHLFHVYDTEVKKTRPNQQGFVAQGMAAVNTALVVSNETLSWLSSFLSAKKAEAAKAVNDKVQQ</sequence>
<organism evidence="1 2">
    <name type="scientific">Ophiocordyceps unilateralis</name>
    <name type="common">Zombie-ant fungus</name>
    <name type="synonym">Torrubia unilateralis</name>
    <dbReference type="NCBI Taxonomy" id="268505"/>
    <lineage>
        <taxon>Eukaryota</taxon>
        <taxon>Fungi</taxon>
        <taxon>Dikarya</taxon>
        <taxon>Ascomycota</taxon>
        <taxon>Pezizomycotina</taxon>
        <taxon>Sordariomycetes</taxon>
        <taxon>Hypocreomycetidae</taxon>
        <taxon>Hypocreales</taxon>
        <taxon>Ophiocordycipitaceae</taxon>
        <taxon>Ophiocordyceps</taxon>
    </lineage>
</organism>
<gene>
    <name evidence="1" type="ORF">XA68_15758</name>
</gene>